<feature type="compositionally biased region" description="Low complexity" evidence="1">
    <location>
        <begin position="91"/>
        <end position="106"/>
    </location>
</feature>
<proteinExistence type="predicted"/>
<reference evidence="2" key="1">
    <citation type="journal article" date="2021" name="Proc. Natl. Acad. Sci. U.S.A.">
        <title>Three genomes in the algal genus Volvox reveal the fate of a haploid sex-determining region after a transition to homothallism.</title>
        <authorList>
            <person name="Yamamoto K."/>
            <person name="Hamaji T."/>
            <person name="Kawai-Toyooka H."/>
            <person name="Matsuzaki R."/>
            <person name="Takahashi F."/>
            <person name="Nishimura Y."/>
            <person name="Kawachi M."/>
            <person name="Noguchi H."/>
            <person name="Minakuchi Y."/>
            <person name="Umen J.G."/>
            <person name="Toyoda A."/>
            <person name="Nozaki H."/>
        </authorList>
    </citation>
    <scope>NUCLEOTIDE SEQUENCE</scope>
    <source>
        <strain evidence="2">NIES-3780</strain>
    </source>
</reference>
<dbReference type="AlphaFoldDB" id="A0A8J4B047"/>
<organism evidence="2 3">
    <name type="scientific">Volvox africanus</name>
    <dbReference type="NCBI Taxonomy" id="51714"/>
    <lineage>
        <taxon>Eukaryota</taxon>
        <taxon>Viridiplantae</taxon>
        <taxon>Chlorophyta</taxon>
        <taxon>core chlorophytes</taxon>
        <taxon>Chlorophyceae</taxon>
        <taxon>CS clade</taxon>
        <taxon>Chlamydomonadales</taxon>
        <taxon>Volvocaceae</taxon>
        <taxon>Volvox</taxon>
    </lineage>
</organism>
<feature type="compositionally biased region" description="Acidic residues" evidence="1">
    <location>
        <begin position="123"/>
        <end position="138"/>
    </location>
</feature>
<keyword evidence="3" id="KW-1185">Reference proteome</keyword>
<name>A0A8J4B047_9CHLO</name>
<accession>A0A8J4B047</accession>
<feature type="non-terminal residue" evidence="2">
    <location>
        <position position="1"/>
    </location>
</feature>
<evidence type="ECO:0000256" key="1">
    <source>
        <dbReference type="SAM" id="MobiDB-lite"/>
    </source>
</evidence>
<evidence type="ECO:0000313" key="2">
    <source>
        <dbReference type="EMBL" id="GIL51031.1"/>
    </source>
</evidence>
<protein>
    <submittedName>
        <fullName evidence="2">Uncharacterized protein</fullName>
    </submittedName>
</protein>
<feature type="compositionally biased region" description="Low complexity" evidence="1">
    <location>
        <begin position="35"/>
        <end position="46"/>
    </location>
</feature>
<dbReference type="EMBL" id="BNCO01000010">
    <property type="protein sequence ID" value="GIL51031.1"/>
    <property type="molecule type" value="Genomic_DNA"/>
</dbReference>
<feature type="region of interest" description="Disordered" evidence="1">
    <location>
        <begin position="1"/>
        <end position="46"/>
    </location>
</feature>
<sequence>KGGSTAANVPADDKPIGGGPWGSAHLETRASAATPLSHLPPQQLPLETRSESLASVLGAAMSHSRPRINRLLDKDKTARRMPAGTQAKTRAMAGQDAAGAGGMAAATNSRERKDVNINKNESNDLDSNYDEEDKYDDV</sequence>
<dbReference type="Proteomes" id="UP000747399">
    <property type="component" value="Unassembled WGS sequence"/>
</dbReference>
<feature type="non-terminal residue" evidence="2">
    <location>
        <position position="138"/>
    </location>
</feature>
<gene>
    <name evidence="2" type="ORF">Vafri_6987</name>
</gene>
<evidence type="ECO:0000313" key="3">
    <source>
        <dbReference type="Proteomes" id="UP000747399"/>
    </source>
</evidence>
<comment type="caution">
    <text evidence="2">The sequence shown here is derived from an EMBL/GenBank/DDBJ whole genome shotgun (WGS) entry which is preliminary data.</text>
</comment>
<feature type="region of interest" description="Disordered" evidence="1">
    <location>
        <begin position="58"/>
        <end position="138"/>
    </location>
</feature>